<dbReference type="PROSITE" id="PS51257">
    <property type="entry name" value="PROKAR_LIPOPROTEIN"/>
    <property type="match status" value="1"/>
</dbReference>
<dbReference type="RefSeq" id="WP_194663757.1">
    <property type="nucleotide sequence ID" value="NZ_RDPI01000016.1"/>
</dbReference>
<evidence type="ECO:0008006" key="3">
    <source>
        <dbReference type="Google" id="ProtNLM"/>
    </source>
</evidence>
<evidence type="ECO:0000313" key="2">
    <source>
        <dbReference type="Proteomes" id="UP000726136"/>
    </source>
</evidence>
<name>A0ABR9Z6Y4_VIBAN</name>
<dbReference type="EMBL" id="RDPI01000016">
    <property type="protein sequence ID" value="MBF4374153.1"/>
    <property type="molecule type" value="Genomic_DNA"/>
</dbReference>
<dbReference type="Proteomes" id="UP000726136">
    <property type="component" value="Unassembled WGS sequence"/>
</dbReference>
<reference evidence="1 2" key="1">
    <citation type="journal article" date="2021" name="PeerJ">
        <title>Analysis of 44 Vibrio anguillarum genomes reveals high genetic diversity.</title>
        <authorList>
            <person name="Hansen M.J."/>
            <person name="Dalsgaard I."/>
        </authorList>
    </citation>
    <scope>NUCLEOTIDE SEQUENCE [LARGE SCALE GENOMIC DNA]</scope>
    <source>
        <strain evidence="1 2">040915-1/1B</strain>
    </source>
</reference>
<sequence length="100" mass="11169">MRYLSKLLILASPLLSGCDVGEIASKVIGYNPNIYIPPMVELQVSEDHTAFVFGFDECPESELNWIIATSMTVFTNSVQELEMIRVDESDHNWETAAKSA</sequence>
<gene>
    <name evidence="1" type="ORF">EAY46_13845</name>
</gene>
<protein>
    <recommendedName>
        <fullName evidence="3">Lipoprotein</fullName>
    </recommendedName>
</protein>
<proteinExistence type="predicted"/>
<keyword evidence="2" id="KW-1185">Reference proteome</keyword>
<comment type="caution">
    <text evidence="1">The sequence shown here is derived from an EMBL/GenBank/DDBJ whole genome shotgun (WGS) entry which is preliminary data.</text>
</comment>
<accession>A0ABR9Z6Y4</accession>
<evidence type="ECO:0000313" key="1">
    <source>
        <dbReference type="EMBL" id="MBF4374153.1"/>
    </source>
</evidence>
<organism evidence="1 2">
    <name type="scientific">Vibrio anguillarum</name>
    <name type="common">Listonella anguillarum</name>
    <dbReference type="NCBI Taxonomy" id="55601"/>
    <lineage>
        <taxon>Bacteria</taxon>
        <taxon>Pseudomonadati</taxon>
        <taxon>Pseudomonadota</taxon>
        <taxon>Gammaproteobacteria</taxon>
        <taxon>Vibrionales</taxon>
        <taxon>Vibrionaceae</taxon>
        <taxon>Vibrio</taxon>
    </lineage>
</organism>